<evidence type="ECO:0000256" key="5">
    <source>
        <dbReference type="ARBA" id="ARBA00022777"/>
    </source>
</evidence>
<evidence type="ECO:0000256" key="8">
    <source>
        <dbReference type="PROSITE-ProRule" id="PRU00169"/>
    </source>
</evidence>
<comment type="catalytic activity">
    <reaction evidence="1">
        <text>ATP + protein L-histidine = ADP + protein N-phospho-L-histidine.</text>
        <dbReference type="EC" id="2.7.13.3"/>
    </reaction>
</comment>
<dbReference type="Gene3D" id="3.40.50.2300">
    <property type="match status" value="1"/>
</dbReference>
<keyword evidence="10" id="KW-1133">Transmembrane helix</keyword>
<keyword evidence="10" id="KW-0472">Membrane</keyword>
<feature type="coiled-coil region" evidence="9">
    <location>
        <begin position="327"/>
        <end position="354"/>
    </location>
</feature>
<dbReference type="InterPro" id="IPR001789">
    <property type="entry name" value="Sig_transdc_resp-reg_receiver"/>
</dbReference>
<dbReference type="Gene3D" id="1.10.287.130">
    <property type="match status" value="1"/>
</dbReference>
<dbReference type="CDD" id="cd00082">
    <property type="entry name" value="HisKA"/>
    <property type="match status" value="1"/>
</dbReference>
<dbReference type="SUPFAM" id="SSF52172">
    <property type="entry name" value="CheY-like"/>
    <property type="match status" value="1"/>
</dbReference>
<evidence type="ECO:0000256" key="3">
    <source>
        <dbReference type="ARBA" id="ARBA00018672"/>
    </source>
</evidence>
<dbReference type="InterPro" id="IPR005467">
    <property type="entry name" value="His_kinase_dom"/>
</dbReference>
<evidence type="ECO:0000256" key="4">
    <source>
        <dbReference type="ARBA" id="ARBA00022553"/>
    </source>
</evidence>
<sequence>MKLKKSSGYLSYRIWALEIVSGIILLCLAFWISIHADISNAAQRLSSTVNYVKEQCNNDQKMELASETKSLMRIMESAEYINRNLASDMEKSGFEEPDQTLLENYAKESYVTGILLLSPQGAVEQEYHTDERNVWDLYENIDAEALLDVWNFPEKTYASRVDCEDGSHIDLAAVGRTDRSGILVAFYHTTKEYCRIFVNSMEQLLTGYSVKHDGTIVISNGEEIVASNDSRLVGVNMDDNEILRTIRRHAEGSKLVHVRDGGDTGGRSFGLMEQSRNYYIYAYMPERGVFNKTPQNMLFVALTYLLVLIIINMVRWQTEKKYQKQKLQIQQEYAQRLKNKNLQLEESVKRETKANSAKTDFLARMTHDIRTPLNGIIGLLKMEEIHPDDLELLHANREKMLVSADHLLSLINDMLQMSKLENNEIVLAQDAMDLKALLMDVVTIVEQRAADAGITLEYDKASDKILYPYVYGSPLHVRQIFLNIYGNCIKYNRIGGKVITHLDYLGTADGMVHYRWVISDTGIGMSENFLEHIYEPFVQEHSDARSVYHGTGLGMAIVKRLIDEMNGSIRVTSQEGKGSTFVVVLPFKIAEKEKVVQPEAATGEASIRGLHLLLAEDNELNAEIVARLLNDEGATVQVVRDGQQAIDAFASRPQGTYDAILMDIMMPKIDGYTATRVIRSTNRQDAKAIPIIAMTAHVFDEDVKQCLEAGMNAHLPKPLQMEKVVSTIARLCKRK</sequence>
<dbReference type="SMART" id="SM00387">
    <property type="entry name" value="HATPase_c"/>
    <property type="match status" value="1"/>
</dbReference>
<keyword evidence="14" id="KW-1185">Reference proteome</keyword>
<dbReference type="InterPro" id="IPR003661">
    <property type="entry name" value="HisK_dim/P_dom"/>
</dbReference>
<dbReference type="InterPro" id="IPR011006">
    <property type="entry name" value="CheY-like_superfamily"/>
</dbReference>
<dbReference type="SMART" id="SM00448">
    <property type="entry name" value="REC"/>
    <property type="match status" value="1"/>
</dbReference>
<reference evidence="13 14" key="1">
    <citation type="submission" date="2024-03" db="EMBL/GenBank/DDBJ databases">
        <title>Human intestinal bacterial collection.</title>
        <authorList>
            <person name="Pauvert C."/>
            <person name="Hitch T.C.A."/>
            <person name="Clavel T."/>
        </authorList>
    </citation>
    <scope>NUCLEOTIDE SEQUENCE [LARGE SCALE GENOMIC DNA]</scope>
    <source>
        <strain evidence="13 14">CLA-AA-H78B</strain>
    </source>
</reference>
<evidence type="ECO:0000256" key="2">
    <source>
        <dbReference type="ARBA" id="ARBA00012438"/>
    </source>
</evidence>
<feature type="domain" description="Histidine kinase" evidence="11">
    <location>
        <begin position="364"/>
        <end position="589"/>
    </location>
</feature>
<dbReference type="PANTHER" id="PTHR45339">
    <property type="entry name" value="HYBRID SIGNAL TRANSDUCTION HISTIDINE KINASE J"/>
    <property type="match status" value="1"/>
</dbReference>
<comment type="caution">
    <text evidence="13">The sequence shown here is derived from an EMBL/GenBank/DDBJ whole genome shotgun (WGS) entry which is preliminary data.</text>
</comment>
<dbReference type="EC" id="2.7.13.3" evidence="2"/>
<keyword evidence="6" id="KW-0902">Two-component regulatory system</keyword>
<feature type="modified residue" description="4-aspartylphosphate" evidence="8">
    <location>
        <position position="663"/>
    </location>
</feature>
<comment type="function">
    <text evidence="7">May play the central regulatory role in sporulation. It may be an element of the effector pathway responsible for the activation of sporulation genes in response to nutritional stress. Spo0A may act in concert with spo0H (a sigma factor) to control the expression of some genes that are critical to the sporulation process.</text>
</comment>
<keyword evidence="5" id="KW-0418">Kinase</keyword>
<dbReference type="PROSITE" id="PS50109">
    <property type="entry name" value="HIS_KIN"/>
    <property type="match status" value="1"/>
</dbReference>
<feature type="domain" description="Response regulatory" evidence="12">
    <location>
        <begin position="611"/>
        <end position="732"/>
    </location>
</feature>
<gene>
    <name evidence="13" type="ORF">WMO62_11580</name>
</gene>
<dbReference type="Pfam" id="PF00512">
    <property type="entry name" value="HisKA"/>
    <property type="match status" value="1"/>
</dbReference>
<feature type="transmembrane region" description="Helical" evidence="10">
    <location>
        <begin position="297"/>
        <end position="316"/>
    </location>
</feature>
<dbReference type="PRINTS" id="PR00344">
    <property type="entry name" value="BCTRLSENSOR"/>
</dbReference>
<dbReference type="SUPFAM" id="SSF47384">
    <property type="entry name" value="Homodimeric domain of signal transducing histidine kinase"/>
    <property type="match status" value="1"/>
</dbReference>
<dbReference type="EMBL" id="JBBMFC010000021">
    <property type="protein sequence ID" value="MEQ2579464.1"/>
    <property type="molecule type" value="Genomic_DNA"/>
</dbReference>
<evidence type="ECO:0000256" key="1">
    <source>
        <dbReference type="ARBA" id="ARBA00000085"/>
    </source>
</evidence>
<dbReference type="PROSITE" id="PS50110">
    <property type="entry name" value="RESPONSE_REGULATORY"/>
    <property type="match status" value="1"/>
</dbReference>
<evidence type="ECO:0000313" key="14">
    <source>
        <dbReference type="Proteomes" id="UP001470288"/>
    </source>
</evidence>
<dbReference type="InterPro" id="IPR004358">
    <property type="entry name" value="Sig_transdc_His_kin-like_C"/>
</dbReference>
<evidence type="ECO:0000256" key="10">
    <source>
        <dbReference type="SAM" id="Phobius"/>
    </source>
</evidence>
<dbReference type="InterPro" id="IPR036097">
    <property type="entry name" value="HisK_dim/P_sf"/>
</dbReference>
<dbReference type="InterPro" id="IPR003594">
    <property type="entry name" value="HATPase_dom"/>
</dbReference>
<dbReference type="SMART" id="SM00388">
    <property type="entry name" value="HisKA"/>
    <property type="match status" value="1"/>
</dbReference>
<keyword evidence="10" id="KW-0812">Transmembrane</keyword>
<evidence type="ECO:0000259" key="12">
    <source>
        <dbReference type="PROSITE" id="PS50110"/>
    </source>
</evidence>
<evidence type="ECO:0000256" key="7">
    <source>
        <dbReference type="ARBA" id="ARBA00024867"/>
    </source>
</evidence>
<keyword evidence="5" id="KW-0808">Transferase</keyword>
<dbReference type="CDD" id="cd17546">
    <property type="entry name" value="REC_hyHK_CKI1_RcsC-like"/>
    <property type="match status" value="1"/>
</dbReference>
<dbReference type="Pfam" id="PF02518">
    <property type="entry name" value="HATPase_c"/>
    <property type="match status" value="1"/>
</dbReference>
<organism evidence="13 14">
    <name type="scientific">Hominiventricola aquisgranensis</name>
    <dbReference type="NCBI Taxonomy" id="3133164"/>
    <lineage>
        <taxon>Bacteria</taxon>
        <taxon>Bacillati</taxon>
        <taxon>Bacillota</taxon>
        <taxon>Clostridia</taxon>
        <taxon>Lachnospirales</taxon>
        <taxon>Lachnospiraceae</taxon>
        <taxon>Hominiventricola</taxon>
    </lineage>
</organism>
<keyword evidence="4 8" id="KW-0597">Phosphoprotein</keyword>
<proteinExistence type="predicted"/>
<dbReference type="Gene3D" id="3.30.565.10">
    <property type="entry name" value="Histidine kinase-like ATPase, C-terminal domain"/>
    <property type="match status" value="1"/>
</dbReference>
<evidence type="ECO:0000256" key="6">
    <source>
        <dbReference type="ARBA" id="ARBA00023012"/>
    </source>
</evidence>
<name>A0ABV1I4B7_9FIRM</name>
<dbReference type="RefSeq" id="WP_349144748.1">
    <property type="nucleotide sequence ID" value="NZ_JBBMFC010000021.1"/>
</dbReference>
<dbReference type="PANTHER" id="PTHR45339:SF5">
    <property type="entry name" value="HISTIDINE KINASE"/>
    <property type="match status" value="1"/>
</dbReference>
<feature type="transmembrane region" description="Helical" evidence="10">
    <location>
        <begin position="12"/>
        <end position="34"/>
    </location>
</feature>
<dbReference type="Proteomes" id="UP001470288">
    <property type="component" value="Unassembled WGS sequence"/>
</dbReference>
<protein>
    <recommendedName>
        <fullName evidence="3">Stage 0 sporulation protein A homolog</fullName>
        <ecNumber evidence="2">2.7.13.3</ecNumber>
    </recommendedName>
</protein>
<evidence type="ECO:0000259" key="11">
    <source>
        <dbReference type="PROSITE" id="PS50109"/>
    </source>
</evidence>
<evidence type="ECO:0000313" key="13">
    <source>
        <dbReference type="EMBL" id="MEQ2579464.1"/>
    </source>
</evidence>
<dbReference type="Pfam" id="PF00072">
    <property type="entry name" value="Response_reg"/>
    <property type="match status" value="1"/>
</dbReference>
<accession>A0ABV1I4B7</accession>
<evidence type="ECO:0000256" key="9">
    <source>
        <dbReference type="SAM" id="Coils"/>
    </source>
</evidence>
<keyword evidence="9" id="KW-0175">Coiled coil</keyword>
<dbReference type="SUPFAM" id="SSF55874">
    <property type="entry name" value="ATPase domain of HSP90 chaperone/DNA topoisomerase II/histidine kinase"/>
    <property type="match status" value="1"/>
</dbReference>
<dbReference type="InterPro" id="IPR036890">
    <property type="entry name" value="HATPase_C_sf"/>
</dbReference>